<keyword evidence="2" id="KW-1185">Reference proteome</keyword>
<gene>
    <name evidence="1" type="ORF">MXMO3_01594</name>
</gene>
<proteinExistence type="predicted"/>
<protein>
    <submittedName>
        <fullName evidence="1">Uncharacterized protein</fullName>
    </submittedName>
</protein>
<dbReference type="STRING" id="1122213.GCA_000423365_01196"/>
<accession>A0A2R4MDX8</accession>
<dbReference type="InterPro" id="IPR036412">
    <property type="entry name" value="HAD-like_sf"/>
</dbReference>
<dbReference type="EMBL" id="CP021330">
    <property type="protein sequence ID" value="AVX04124.1"/>
    <property type="molecule type" value="Genomic_DNA"/>
</dbReference>
<dbReference type="NCBIfam" id="TIGR01509">
    <property type="entry name" value="HAD-SF-IA-v3"/>
    <property type="match status" value="1"/>
</dbReference>
<dbReference type="Pfam" id="PF00702">
    <property type="entry name" value="Hydrolase"/>
    <property type="match status" value="1"/>
</dbReference>
<evidence type="ECO:0000313" key="2">
    <source>
        <dbReference type="Proteomes" id="UP000258927"/>
    </source>
</evidence>
<dbReference type="SFLD" id="SFLDG01129">
    <property type="entry name" value="C1.5:_HAD__Beta-PGM__Phosphata"/>
    <property type="match status" value="1"/>
</dbReference>
<dbReference type="PRINTS" id="PR00413">
    <property type="entry name" value="HADHALOGNASE"/>
</dbReference>
<dbReference type="RefSeq" id="WP_051213497.1">
    <property type="nucleotide sequence ID" value="NZ_CP021330.1"/>
</dbReference>
<dbReference type="Gene3D" id="3.40.50.1000">
    <property type="entry name" value="HAD superfamily/HAD-like"/>
    <property type="match status" value="1"/>
</dbReference>
<reference evidence="1 2" key="1">
    <citation type="submission" date="2017-05" db="EMBL/GenBank/DDBJ databases">
        <title>Genome Analysis of Maritalea myrionectae HL2708#5.</title>
        <authorList>
            <consortium name="Cotde Inc.-PKNU"/>
            <person name="Jang D."/>
            <person name="Oh H.-M."/>
        </authorList>
    </citation>
    <scope>NUCLEOTIDE SEQUENCE [LARGE SCALE GENOMIC DNA]</scope>
    <source>
        <strain evidence="1 2">HL2708#5</strain>
    </source>
</reference>
<dbReference type="AlphaFoldDB" id="A0A2R4MDX8"/>
<dbReference type="Proteomes" id="UP000258927">
    <property type="component" value="Chromosome"/>
</dbReference>
<dbReference type="InterPro" id="IPR006439">
    <property type="entry name" value="HAD-SF_hydro_IA"/>
</dbReference>
<dbReference type="SUPFAM" id="SSF56784">
    <property type="entry name" value="HAD-like"/>
    <property type="match status" value="1"/>
</dbReference>
<name>A0A2R4MDX8_9HYPH</name>
<evidence type="ECO:0000313" key="1">
    <source>
        <dbReference type="EMBL" id="AVX04124.1"/>
    </source>
</evidence>
<dbReference type="PANTHER" id="PTHR43611:SF3">
    <property type="entry name" value="FLAVIN MONONUCLEOTIDE HYDROLASE 1, CHLOROPLATIC"/>
    <property type="match status" value="1"/>
</dbReference>
<dbReference type="SFLD" id="SFLDS00003">
    <property type="entry name" value="Haloacid_Dehalogenase"/>
    <property type="match status" value="1"/>
</dbReference>
<dbReference type="PANTHER" id="PTHR43611">
    <property type="entry name" value="ALPHA-D-GLUCOSE 1-PHOSPHATE PHOSPHATASE"/>
    <property type="match status" value="1"/>
</dbReference>
<sequence>MRSILFDVDGVVIHSLFHQDPARQRVWSQHIEMDFGISRDSFNEFFRLNYAEIVTGKTSIVTAMDAFLPTINAGHINSLDLLEYWFKNDTPVNRQLLDGIKQLKQKADVKLYLATNQEHLRAFYLWHDLKLGHIFDDMFYAARLGVAKPDPAFFKKVDQLLGPQTEKPLFFDDGQKNVDAGVAQNWDAALFVSEDDFFNHPWVKDQLIV</sequence>
<organism evidence="1 2">
    <name type="scientific">Maritalea myrionectae</name>
    <dbReference type="NCBI Taxonomy" id="454601"/>
    <lineage>
        <taxon>Bacteria</taxon>
        <taxon>Pseudomonadati</taxon>
        <taxon>Pseudomonadota</taxon>
        <taxon>Alphaproteobacteria</taxon>
        <taxon>Hyphomicrobiales</taxon>
        <taxon>Devosiaceae</taxon>
        <taxon>Maritalea</taxon>
    </lineage>
</organism>
<dbReference type="KEGG" id="mmyr:MXMO3_01594"/>
<dbReference type="InterPro" id="IPR023214">
    <property type="entry name" value="HAD_sf"/>
</dbReference>